<evidence type="ECO:0000256" key="1">
    <source>
        <dbReference type="ARBA" id="ARBA00002190"/>
    </source>
</evidence>
<comment type="function">
    <text evidence="1 6">Required for the transposition of the insertion element.</text>
</comment>
<comment type="similarity">
    <text evidence="2 6">Belongs to the transposase mutator family.</text>
</comment>
<name>A1THT1_MYCVP</name>
<dbReference type="KEGG" id="mva:Mvan_5974"/>
<evidence type="ECO:0000256" key="7">
    <source>
        <dbReference type="SAM" id="MobiDB-lite"/>
    </source>
</evidence>
<sequence length="424" mass="46140">MSRSESSADEAAAKLAQVLPAAAVDALLADAEATGTPIDGPDGLLAQITKSVLERALDVEIADHLGYEHGDPAGNGSGNSRNGHGRKAVLTTAGPVDLEVPRDRNGTFDPQIVPKRKRRLGQVEDMILSLYARGMSTRDITEHLGEVYGATVSAATISRVTDVVADEIAAWQSRPVDPVYPILYIDAIRLKIRDGGVVANKAAHVVIGVDVDGIKQVLGVWIQQTEGAKFWHGVLTELRNRGCRDALFVCCDGLTGLPESITAVWPQAIIQTCVVHLLRASMRYASYTDRKKMAAALRPIYTAATEEAAKLALEEFRAEWKTKSPGAVAVWDRAWAEFVPFLAFPVEIRKIIYTTNAIESLNYQLRKVTKARGSFPSDAAALKLLYLAIRNINQKRGSNPGSGTYRWTEALNAFAIQFPDRLPL</sequence>
<dbReference type="NCBIfam" id="NF033543">
    <property type="entry name" value="transpos_IS256"/>
    <property type="match status" value="1"/>
</dbReference>
<dbReference type="GO" id="GO:0004803">
    <property type="term" value="F:transposase activity"/>
    <property type="evidence" value="ECO:0007669"/>
    <property type="project" value="UniProtKB-UniRule"/>
</dbReference>
<dbReference type="PROSITE" id="PS01007">
    <property type="entry name" value="TRANSPOSASE_MUTATOR"/>
    <property type="match status" value="1"/>
</dbReference>
<evidence type="ECO:0000256" key="3">
    <source>
        <dbReference type="ARBA" id="ARBA00022578"/>
    </source>
</evidence>
<keyword evidence="4 6" id="KW-0238">DNA-binding</keyword>
<reference evidence="8" key="1">
    <citation type="submission" date="2006-12" db="EMBL/GenBank/DDBJ databases">
        <title>Complete sequence of Mycobacterium vanbaalenii PYR-1.</title>
        <authorList>
            <consortium name="US DOE Joint Genome Institute"/>
            <person name="Copeland A."/>
            <person name="Lucas S."/>
            <person name="Lapidus A."/>
            <person name="Barry K."/>
            <person name="Detter J.C."/>
            <person name="Glavina del Rio T."/>
            <person name="Hammon N."/>
            <person name="Israni S."/>
            <person name="Dalin E."/>
            <person name="Tice H."/>
            <person name="Pitluck S."/>
            <person name="Singan V."/>
            <person name="Schmutz J."/>
            <person name="Larimer F."/>
            <person name="Land M."/>
            <person name="Hauser L."/>
            <person name="Kyrpides N."/>
            <person name="Anderson I.J."/>
            <person name="Miller C."/>
            <person name="Richardson P."/>
        </authorList>
    </citation>
    <scope>NUCLEOTIDE SEQUENCE [LARGE SCALE GENOMIC DNA]</scope>
    <source>
        <strain evidence="8">PYR-1</strain>
    </source>
</reference>
<evidence type="ECO:0000313" key="8">
    <source>
        <dbReference type="EMBL" id="ABM16731.1"/>
    </source>
</evidence>
<feature type="region of interest" description="Disordered" evidence="7">
    <location>
        <begin position="68"/>
        <end position="87"/>
    </location>
</feature>
<keyword evidence="5 6" id="KW-0233">DNA recombination</keyword>
<accession>A1THT1</accession>
<dbReference type="Proteomes" id="UP000009159">
    <property type="component" value="Chromosome"/>
</dbReference>
<dbReference type="Pfam" id="PF00872">
    <property type="entry name" value="Transposase_mut"/>
    <property type="match status" value="1"/>
</dbReference>
<dbReference type="GO" id="GO:0003677">
    <property type="term" value="F:DNA binding"/>
    <property type="evidence" value="ECO:0007669"/>
    <property type="project" value="UniProtKB-UniRule"/>
</dbReference>
<dbReference type="GO" id="GO:0006313">
    <property type="term" value="P:DNA transposition"/>
    <property type="evidence" value="ECO:0007669"/>
    <property type="project" value="UniProtKB-UniRule"/>
</dbReference>
<evidence type="ECO:0000256" key="2">
    <source>
        <dbReference type="ARBA" id="ARBA00010961"/>
    </source>
</evidence>
<evidence type="ECO:0000256" key="5">
    <source>
        <dbReference type="ARBA" id="ARBA00023172"/>
    </source>
</evidence>
<dbReference type="InterPro" id="IPR001207">
    <property type="entry name" value="Transposase_mutator"/>
</dbReference>
<dbReference type="EMBL" id="CP000511">
    <property type="protein sequence ID" value="ABM16731.1"/>
    <property type="molecule type" value="Genomic_DNA"/>
</dbReference>
<dbReference type="AlphaFoldDB" id="A1THT1"/>
<keyword evidence="9" id="KW-1185">Reference proteome</keyword>
<organism evidence="8 9">
    <name type="scientific">Mycolicibacterium vanbaalenii (strain DSM 7251 / JCM 13017 / BCRC 16820 / KCTC 9966 / NRRL B-24157 / PYR-1)</name>
    <name type="common">Mycobacterium vanbaalenii</name>
    <dbReference type="NCBI Taxonomy" id="350058"/>
    <lineage>
        <taxon>Bacteria</taxon>
        <taxon>Bacillati</taxon>
        <taxon>Actinomycetota</taxon>
        <taxon>Actinomycetes</taxon>
        <taxon>Mycobacteriales</taxon>
        <taxon>Mycobacteriaceae</taxon>
        <taxon>Mycolicibacterium</taxon>
    </lineage>
</organism>
<protein>
    <recommendedName>
        <fullName evidence="6">Mutator family transposase</fullName>
    </recommendedName>
</protein>
<evidence type="ECO:0000256" key="6">
    <source>
        <dbReference type="RuleBase" id="RU365089"/>
    </source>
</evidence>
<dbReference type="PANTHER" id="PTHR33217">
    <property type="entry name" value="TRANSPOSASE FOR INSERTION SEQUENCE ELEMENT IS1081"/>
    <property type="match status" value="1"/>
</dbReference>
<evidence type="ECO:0000313" key="9">
    <source>
        <dbReference type="Proteomes" id="UP000009159"/>
    </source>
</evidence>
<proteinExistence type="inferred from homology"/>
<dbReference type="STRING" id="350058.Mvan_5974"/>
<dbReference type="eggNOG" id="COG3328">
    <property type="taxonomic scope" value="Bacteria"/>
</dbReference>
<gene>
    <name evidence="8" type="ordered locus">Mvan_5974</name>
</gene>
<keyword evidence="3 6" id="KW-0815">Transposition</keyword>
<keyword evidence="6" id="KW-0814">Transposable element</keyword>
<dbReference type="PANTHER" id="PTHR33217:SF8">
    <property type="entry name" value="MUTATOR FAMILY TRANSPOSASE"/>
    <property type="match status" value="1"/>
</dbReference>
<dbReference type="HOGENOM" id="CLU_036805_2_0_11"/>
<evidence type="ECO:0000256" key="4">
    <source>
        <dbReference type="ARBA" id="ARBA00023125"/>
    </source>
</evidence>